<reference evidence="1 2" key="1">
    <citation type="submission" date="2018-05" db="EMBL/GenBank/DDBJ databases">
        <title>Genomic Encyclopedia of Type Strains, Phase IV (KMG-IV): sequencing the most valuable type-strain genomes for metagenomic binning, comparative biology and taxonomic classification.</title>
        <authorList>
            <person name="Goeker M."/>
        </authorList>
    </citation>
    <scope>NUCLEOTIDE SEQUENCE [LARGE SCALE GENOMIC DNA]</scope>
    <source>
        <strain evidence="1 2">DSM 29661</strain>
    </source>
</reference>
<comment type="caution">
    <text evidence="1">The sequence shown here is derived from an EMBL/GenBank/DDBJ whole genome shotgun (WGS) entry which is preliminary data.</text>
</comment>
<name>A0A318KYK4_9NEIS</name>
<accession>A0A318KYK4</accession>
<evidence type="ECO:0000313" key="1">
    <source>
        <dbReference type="EMBL" id="PXX81978.1"/>
    </source>
</evidence>
<proteinExistence type="predicted"/>
<dbReference type="RefSeq" id="WP_158281707.1">
    <property type="nucleotide sequence ID" value="NZ_QJKI01000001.1"/>
</dbReference>
<organism evidence="1 2">
    <name type="scientific">Rivihabitans pingtungensis</name>
    <dbReference type="NCBI Taxonomy" id="1054498"/>
    <lineage>
        <taxon>Bacteria</taxon>
        <taxon>Pseudomonadati</taxon>
        <taxon>Pseudomonadota</taxon>
        <taxon>Betaproteobacteria</taxon>
        <taxon>Neisseriales</taxon>
        <taxon>Aquaspirillaceae</taxon>
        <taxon>Rivihabitans</taxon>
    </lineage>
</organism>
<dbReference type="AlphaFoldDB" id="A0A318KYK4"/>
<dbReference type="Proteomes" id="UP000247555">
    <property type="component" value="Unassembled WGS sequence"/>
</dbReference>
<keyword evidence="2" id="KW-1185">Reference proteome</keyword>
<dbReference type="EMBL" id="QJKI01000001">
    <property type="protein sequence ID" value="PXX81978.1"/>
    <property type="molecule type" value="Genomic_DNA"/>
</dbReference>
<sequence>MPTAFFSCPPRASVQHVTGEKARNQVWEYDSTGALKRQEVESRRANRSFLLTLEGKW</sequence>
<protein>
    <submittedName>
        <fullName evidence="1">Uncharacterized protein</fullName>
    </submittedName>
</protein>
<evidence type="ECO:0000313" key="2">
    <source>
        <dbReference type="Proteomes" id="UP000247555"/>
    </source>
</evidence>
<gene>
    <name evidence="1" type="ORF">DFR34_101210</name>
</gene>